<organism evidence="3 4">
    <name type="scientific">Rhodocytophaga aerolata</name>
    <dbReference type="NCBI Taxonomy" id="455078"/>
    <lineage>
        <taxon>Bacteria</taxon>
        <taxon>Pseudomonadati</taxon>
        <taxon>Bacteroidota</taxon>
        <taxon>Cytophagia</taxon>
        <taxon>Cytophagales</taxon>
        <taxon>Rhodocytophagaceae</taxon>
        <taxon>Rhodocytophaga</taxon>
    </lineage>
</organism>
<dbReference type="InterPro" id="IPR052944">
    <property type="entry name" value="Sporulation_related"/>
</dbReference>
<evidence type="ECO:0000313" key="4">
    <source>
        <dbReference type="Proteomes" id="UP001168528"/>
    </source>
</evidence>
<feature type="chain" id="PRO_5046784076" evidence="1">
    <location>
        <begin position="20"/>
        <end position="244"/>
    </location>
</feature>
<evidence type="ECO:0000256" key="1">
    <source>
        <dbReference type="SAM" id="SignalP"/>
    </source>
</evidence>
<dbReference type="PANTHER" id="PTHR37507:SF2">
    <property type="entry name" value="SPORULATION PROTEIN YDCC"/>
    <property type="match status" value="1"/>
</dbReference>
<dbReference type="PANTHER" id="PTHR37507">
    <property type="entry name" value="SPORULATION PROTEIN YDCC"/>
    <property type="match status" value="1"/>
</dbReference>
<reference evidence="3" key="1">
    <citation type="submission" date="2023-07" db="EMBL/GenBank/DDBJ databases">
        <title>The genome sequence of Rhodocytophaga aerolata KACC 12507.</title>
        <authorList>
            <person name="Zhang X."/>
        </authorList>
    </citation>
    <scope>NUCLEOTIDE SEQUENCE</scope>
    <source>
        <strain evidence="3">KACC 12507</strain>
    </source>
</reference>
<evidence type="ECO:0000259" key="2">
    <source>
        <dbReference type="Pfam" id="PF17131"/>
    </source>
</evidence>
<keyword evidence="3" id="KW-0449">Lipoprotein</keyword>
<dbReference type="EMBL" id="JAUKPO010000004">
    <property type="protein sequence ID" value="MDO1446492.1"/>
    <property type="molecule type" value="Genomic_DNA"/>
</dbReference>
<accession>A0ABT8R314</accession>
<dbReference type="InterPro" id="IPR033399">
    <property type="entry name" value="TP_0789-like"/>
</dbReference>
<evidence type="ECO:0000313" key="3">
    <source>
        <dbReference type="EMBL" id="MDO1446492.1"/>
    </source>
</evidence>
<gene>
    <name evidence="3" type="ORF">Q0590_09545</name>
</gene>
<dbReference type="Pfam" id="PF17131">
    <property type="entry name" value="LolA_like"/>
    <property type="match status" value="1"/>
</dbReference>
<dbReference type="RefSeq" id="WP_302037296.1">
    <property type="nucleotide sequence ID" value="NZ_JAUKPO010000004.1"/>
</dbReference>
<dbReference type="Gene3D" id="2.50.20.10">
    <property type="entry name" value="Lipoprotein localisation LolA/LolB/LppX"/>
    <property type="match status" value="1"/>
</dbReference>
<protein>
    <submittedName>
        <fullName evidence="3">Outer membrane lipoprotein-sorting protein</fullName>
    </submittedName>
</protein>
<keyword evidence="4" id="KW-1185">Reference proteome</keyword>
<sequence>MKKLILLLFTCFIVYQANSQDAQTILTKVDQNMSSTNRISESSMTIHGKRSSRTLTSKTWAVGTKKSYTEYLSPASEQGTKMLKLENQLWIFSPSTDRIIQISGHLLRQSVMGSDLSYEDMMEDRKLTDIYTAKISGEEKIEDRTCNVLELTSKVADVAYYSQKIWVDAERFVPLKQELYAKSGQQLKLVELKDVKQIDGRWFPTTVIYKDILKGGKGTEMKMMDIKFDQPIPDHVFSKASLKQ</sequence>
<proteinExistence type="predicted"/>
<name>A0ABT8R314_9BACT</name>
<keyword evidence="1" id="KW-0732">Signal</keyword>
<dbReference type="Proteomes" id="UP001168528">
    <property type="component" value="Unassembled WGS sequence"/>
</dbReference>
<comment type="caution">
    <text evidence="3">The sequence shown here is derived from an EMBL/GenBank/DDBJ whole genome shotgun (WGS) entry which is preliminary data.</text>
</comment>
<feature type="domain" description="Uncharacterized protein TP-0789" evidence="2">
    <location>
        <begin position="63"/>
        <end position="244"/>
    </location>
</feature>
<feature type="signal peptide" evidence="1">
    <location>
        <begin position="1"/>
        <end position="19"/>
    </location>
</feature>
<dbReference type="CDD" id="cd16329">
    <property type="entry name" value="LolA_like"/>
    <property type="match status" value="1"/>
</dbReference>